<dbReference type="PANTHER" id="PTHR13363">
    <property type="entry name" value="RING FINGER AND SRY DOMAIN-CONTAINING"/>
    <property type="match status" value="1"/>
</dbReference>
<dbReference type="GO" id="GO:0005737">
    <property type="term" value="C:cytoplasm"/>
    <property type="evidence" value="ECO:0007669"/>
    <property type="project" value="TreeGrafter"/>
</dbReference>
<dbReference type="InterPro" id="IPR013320">
    <property type="entry name" value="ConA-like_dom_sf"/>
</dbReference>
<dbReference type="SUPFAM" id="SSF49899">
    <property type="entry name" value="Concanavalin A-like lectins/glucanases"/>
    <property type="match status" value="1"/>
</dbReference>
<organism evidence="5">
    <name type="scientific">Arcella intermedia</name>
    <dbReference type="NCBI Taxonomy" id="1963864"/>
    <lineage>
        <taxon>Eukaryota</taxon>
        <taxon>Amoebozoa</taxon>
        <taxon>Tubulinea</taxon>
        <taxon>Elardia</taxon>
        <taxon>Arcellinida</taxon>
        <taxon>Sphaerothecina</taxon>
        <taxon>Arcellidae</taxon>
        <taxon>Arcella</taxon>
    </lineage>
</organism>
<feature type="domain" description="B30.2/SPRY" evidence="4">
    <location>
        <begin position="78"/>
        <end position="277"/>
    </location>
</feature>
<dbReference type="PROSITE" id="PS50188">
    <property type="entry name" value="B302_SPRY"/>
    <property type="match status" value="1"/>
</dbReference>
<evidence type="ECO:0000256" key="2">
    <source>
        <dbReference type="ARBA" id="ARBA00022771"/>
    </source>
</evidence>
<evidence type="ECO:0000259" key="4">
    <source>
        <dbReference type="PROSITE" id="PS50188"/>
    </source>
</evidence>
<name>A0A6B2LAZ3_9EUKA</name>
<dbReference type="EMBL" id="GIBP01005111">
    <property type="protein sequence ID" value="NDV34080.1"/>
    <property type="molecule type" value="Transcribed_RNA"/>
</dbReference>
<dbReference type="SMART" id="SM00449">
    <property type="entry name" value="SPRY"/>
    <property type="match status" value="1"/>
</dbReference>
<dbReference type="GO" id="GO:0051603">
    <property type="term" value="P:proteolysis involved in protein catabolic process"/>
    <property type="evidence" value="ECO:0007669"/>
    <property type="project" value="TreeGrafter"/>
</dbReference>
<dbReference type="InterPro" id="IPR003877">
    <property type="entry name" value="SPRY_dom"/>
</dbReference>
<evidence type="ECO:0000313" key="5">
    <source>
        <dbReference type="EMBL" id="NDV34080.1"/>
    </source>
</evidence>
<dbReference type="Gene3D" id="2.60.120.920">
    <property type="match status" value="1"/>
</dbReference>
<dbReference type="InterPro" id="IPR045129">
    <property type="entry name" value="RNF123/RKP/RSPRY1"/>
</dbReference>
<evidence type="ECO:0000256" key="1">
    <source>
        <dbReference type="ARBA" id="ARBA00022723"/>
    </source>
</evidence>
<dbReference type="GO" id="GO:0008270">
    <property type="term" value="F:zinc ion binding"/>
    <property type="evidence" value="ECO:0007669"/>
    <property type="project" value="UniProtKB-KW"/>
</dbReference>
<accession>A0A6B2LAZ3</accession>
<sequence>MDKIKIARALTIQENVPPSLISTLLRLLQNTTSPQHLFYLMDSIVHLFQNKNIPRNSIQQLGEQLFFKLNVLPTTPSPPSNEKVTMETINNWKGWADMFINGTIYETPKVVMDCKKSVGVHVASNGLLLRHSFANVFGTAISTHGVSKGQWYYEVTLFGQGLFQIGWATDNFNPSPEGGNGVGDDKNSWAVDLKRHAKWHQNDQGSLCQPYGEGVTIAAGDVIGCYLDLVQWEMKFSHKCEDLGLAFNDFFVGSGLYPALSMNLENECQLNFGDQPFKYPPPLPFLPFCQSENTEK</sequence>
<keyword evidence="3" id="KW-0862">Zinc</keyword>
<evidence type="ECO:0000256" key="3">
    <source>
        <dbReference type="ARBA" id="ARBA00022833"/>
    </source>
</evidence>
<dbReference type="AlphaFoldDB" id="A0A6B2LAZ3"/>
<reference evidence="5" key="1">
    <citation type="journal article" date="2020" name="J. Eukaryot. Microbiol.">
        <title>De novo Sequencing, Assembly and Annotation of the Transcriptome for the Free-Living Testate Amoeba Arcella intermedia.</title>
        <authorList>
            <person name="Ribeiro G.M."/>
            <person name="Porfirio-Sousa A.L."/>
            <person name="Maurer-Alcala X.X."/>
            <person name="Katz L.A."/>
            <person name="Lahr D.J.G."/>
        </authorList>
    </citation>
    <scope>NUCLEOTIDE SEQUENCE</scope>
</reference>
<dbReference type="PANTHER" id="PTHR13363:SF5">
    <property type="entry name" value="E3 UBIQUITIN-PROTEIN LIGASE RNF123"/>
    <property type="match status" value="1"/>
</dbReference>
<dbReference type="InterPro" id="IPR001870">
    <property type="entry name" value="B30.2/SPRY"/>
</dbReference>
<keyword evidence="2" id="KW-0863">Zinc-finger</keyword>
<proteinExistence type="predicted"/>
<dbReference type="Pfam" id="PF00622">
    <property type="entry name" value="SPRY"/>
    <property type="match status" value="1"/>
</dbReference>
<dbReference type="GO" id="GO:0004842">
    <property type="term" value="F:ubiquitin-protein transferase activity"/>
    <property type="evidence" value="ECO:0007669"/>
    <property type="project" value="InterPro"/>
</dbReference>
<keyword evidence="1" id="KW-0479">Metal-binding</keyword>
<protein>
    <recommendedName>
        <fullName evidence="4">B30.2/SPRY domain-containing protein</fullName>
    </recommendedName>
</protein>
<dbReference type="InterPro" id="IPR043136">
    <property type="entry name" value="B30.2/SPRY_sf"/>
</dbReference>